<dbReference type="KEGG" id="ail:FLP10_11325"/>
<organism evidence="6 7">
    <name type="scientific">Agromyces intestinalis</name>
    <dbReference type="NCBI Taxonomy" id="2592652"/>
    <lineage>
        <taxon>Bacteria</taxon>
        <taxon>Bacillati</taxon>
        <taxon>Actinomycetota</taxon>
        <taxon>Actinomycetes</taxon>
        <taxon>Micrococcales</taxon>
        <taxon>Microbacteriaceae</taxon>
        <taxon>Agromyces</taxon>
    </lineage>
</organism>
<evidence type="ECO:0000256" key="3">
    <source>
        <dbReference type="ARBA" id="ARBA00023027"/>
    </source>
</evidence>
<reference evidence="6 7" key="1">
    <citation type="submission" date="2019-09" db="EMBL/GenBank/DDBJ databases">
        <title>Genome sequencing of strain KACC 19306.</title>
        <authorList>
            <person name="Heo J."/>
            <person name="Kim S.-J."/>
            <person name="Kim J.-S."/>
            <person name="Hong S.-B."/>
            <person name="Kwon S.-W."/>
        </authorList>
    </citation>
    <scope>NUCLEOTIDE SEQUENCE [LARGE SCALE GENOMIC DNA]</scope>
    <source>
        <strain evidence="6 7">KACC 19306</strain>
    </source>
</reference>
<dbReference type="Gene3D" id="3.40.50.720">
    <property type="entry name" value="NAD(P)-binding Rossmann-like Domain"/>
    <property type="match status" value="1"/>
</dbReference>
<comment type="similarity">
    <text evidence="1">Belongs to the NAD(P)-dependent epimerase/dehydratase family.</text>
</comment>
<dbReference type="RefSeq" id="WP_149160960.1">
    <property type="nucleotide sequence ID" value="NZ_CP043505.1"/>
</dbReference>
<dbReference type="Proteomes" id="UP000324678">
    <property type="component" value="Chromosome"/>
</dbReference>
<evidence type="ECO:0000313" key="7">
    <source>
        <dbReference type="Proteomes" id="UP000324678"/>
    </source>
</evidence>
<evidence type="ECO:0000256" key="4">
    <source>
        <dbReference type="SAM" id="MobiDB-lite"/>
    </source>
</evidence>
<evidence type="ECO:0000313" key="6">
    <source>
        <dbReference type="EMBL" id="QEO14941.1"/>
    </source>
</evidence>
<keyword evidence="3" id="KW-0520">NAD</keyword>
<dbReference type="InterPro" id="IPR001509">
    <property type="entry name" value="Epimerase_deHydtase"/>
</dbReference>
<gene>
    <name evidence="6" type="ORF">FLP10_11325</name>
</gene>
<accession>A0A5C1YFW2</accession>
<sequence length="288" mass="30678">MPRTDHGAQLVVITGASGRIGSRVVPLLDRPGRTLRLVDTDLPASVEDGPWRVASDRPRGDLELHRASIERDDEIRAAVEGADAVVHLAAFPSERPWADLVRVNIDGTQRVLEAARLGGVRRVFLASSIHAVGFADASAAATTPVLVPRPDTFYGVSKAAVEALGSVYADRYGMSVVSARICAFGAEPKPGLDLGHWLSPTDAARLIEAAIALDDGRHHIVWGVSANAPGGFDLRAGYVIGFEPQDDAVHVVTERDGVAPEPPRSPGASREPIGGEFTHDDHPLGERW</sequence>
<dbReference type="EMBL" id="CP043505">
    <property type="protein sequence ID" value="QEO14941.1"/>
    <property type="molecule type" value="Genomic_DNA"/>
</dbReference>
<feature type="compositionally biased region" description="Basic and acidic residues" evidence="4">
    <location>
        <begin position="277"/>
        <end position="288"/>
    </location>
</feature>
<dbReference type="InterPro" id="IPR020904">
    <property type="entry name" value="Sc_DH/Rdtase_CS"/>
</dbReference>
<dbReference type="PROSITE" id="PS00061">
    <property type="entry name" value="ADH_SHORT"/>
    <property type="match status" value="1"/>
</dbReference>
<dbReference type="InterPro" id="IPR036291">
    <property type="entry name" value="NAD(P)-bd_dom_sf"/>
</dbReference>
<dbReference type="PANTHER" id="PTHR43103">
    <property type="entry name" value="NUCLEOSIDE-DIPHOSPHATE-SUGAR EPIMERASE"/>
    <property type="match status" value="1"/>
</dbReference>
<feature type="region of interest" description="Disordered" evidence="4">
    <location>
        <begin position="255"/>
        <end position="288"/>
    </location>
</feature>
<dbReference type="OrthoDB" id="9795501at2"/>
<keyword evidence="2" id="KW-0560">Oxidoreductase</keyword>
<evidence type="ECO:0000256" key="1">
    <source>
        <dbReference type="ARBA" id="ARBA00007637"/>
    </source>
</evidence>
<dbReference type="Pfam" id="PF01370">
    <property type="entry name" value="Epimerase"/>
    <property type="match status" value="1"/>
</dbReference>
<feature type="domain" description="NAD-dependent epimerase/dehydratase" evidence="5">
    <location>
        <begin position="11"/>
        <end position="183"/>
    </location>
</feature>
<proteinExistence type="inferred from homology"/>
<dbReference type="AlphaFoldDB" id="A0A5C1YFW2"/>
<dbReference type="SUPFAM" id="SSF51735">
    <property type="entry name" value="NAD(P)-binding Rossmann-fold domains"/>
    <property type="match status" value="1"/>
</dbReference>
<evidence type="ECO:0000256" key="2">
    <source>
        <dbReference type="ARBA" id="ARBA00023002"/>
    </source>
</evidence>
<dbReference type="GO" id="GO:0016491">
    <property type="term" value="F:oxidoreductase activity"/>
    <property type="evidence" value="ECO:0007669"/>
    <property type="project" value="UniProtKB-KW"/>
</dbReference>
<name>A0A5C1YFW2_9MICO</name>
<protein>
    <submittedName>
        <fullName evidence="6">NAD(P)-dependent oxidoreductase</fullName>
    </submittedName>
</protein>
<keyword evidence="7" id="KW-1185">Reference proteome</keyword>
<dbReference type="PANTHER" id="PTHR43103:SF5">
    <property type="entry name" value="4-EPIMERASE, PUTATIVE (AFU_ORTHOLOGUE AFUA_7G00360)-RELATED"/>
    <property type="match status" value="1"/>
</dbReference>
<evidence type="ECO:0000259" key="5">
    <source>
        <dbReference type="Pfam" id="PF01370"/>
    </source>
</evidence>